<proteinExistence type="predicted"/>
<evidence type="ECO:0000313" key="1">
    <source>
        <dbReference type="EMBL" id="CAH2717306.1"/>
    </source>
</evidence>
<accession>A0ABM9EX72</accession>
<gene>
    <name evidence="1" type="ORF">BACCIP111895_04498</name>
</gene>
<organism evidence="1 2">
    <name type="scientific">Neobacillus rhizosphaerae</name>
    <dbReference type="NCBI Taxonomy" id="2880965"/>
    <lineage>
        <taxon>Bacteria</taxon>
        <taxon>Bacillati</taxon>
        <taxon>Bacillota</taxon>
        <taxon>Bacilli</taxon>
        <taxon>Bacillales</taxon>
        <taxon>Bacillaceae</taxon>
        <taxon>Neobacillus</taxon>
    </lineage>
</organism>
<protein>
    <recommendedName>
        <fullName evidence="3">DUF2642 domain-containing protein</fullName>
    </recommendedName>
</protein>
<comment type="caution">
    <text evidence="1">The sequence shown here is derived from an EMBL/GenBank/DDBJ whole genome shotgun (WGS) entry which is preliminary data.</text>
</comment>
<evidence type="ECO:0000313" key="2">
    <source>
        <dbReference type="Proteomes" id="UP000838308"/>
    </source>
</evidence>
<reference evidence="1" key="1">
    <citation type="submission" date="2022-04" db="EMBL/GenBank/DDBJ databases">
        <authorList>
            <person name="Criscuolo A."/>
        </authorList>
    </citation>
    <scope>NUCLEOTIDE SEQUENCE</scope>
    <source>
        <strain evidence="1">CIP111895</strain>
    </source>
</reference>
<dbReference type="Proteomes" id="UP000838308">
    <property type="component" value="Unassembled WGS sequence"/>
</dbReference>
<sequence length="56" mass="6121">MITLANQAESPKISVNSMISLKGIVKAIFNDTIHVQIGGKVITLPTSEFQLEKPIR</sequence>
<name>A0ABM9EX72_9BACI</name>
<keyword evidence="2" id="KW-1185">Reference proteome</keyword>
<evidence type="ECO:0008006" key="3">
    <source>
        <dbReference type="Google" id="ProtNLM"/>
    </source>
</evidence>
<dbReference type="EMBL" id="CALBWS010000044">
    <property type="protein sequence ID" value="CAH2717306.1"/>
    <property type="molecule type" value="Genomic_DNA"/>
</dbReference>